<dbReference type="GO" id="GO:0005764">
    <property type="term" value="C:lysosome"/>
    <property type="evidence" value="ECO:0000318"/>
    <property type="project" value="GO_Central"/>
</dbReference>
<evidence type="ECO:0000313" key="2">
    <source>
        <dbReference type="EMBL" id="CAF2083368.1"/>
    </source>
</evidence>
<dbReference type="STRING" id="3708.A0A078HE08"/>
<dbReference type="GO" id="GO:0051603">
    <property type="term" value="P:proteolysis involved in protein catabolic process"/>
    <property type="evidence" value="ECO:0000318"/>
    <property type="project" value="GO_Central"/>
</dbReference>
<dbReference type="Gene3D" id="3.90.70.10">
    <property type="entry name" value="Cysteine proteinases"/>
    <property type="match status" value="1"/>
</dbReference>
<gene>
    <name evidence="3" type="primary">BnaA06g10380D</name>
    <name evidence="2" type="ORF">DARMORV10_A06P11750.1</name>
    <name evidence="3" type="ORF">GSBRNA2T00062277001</name>
</gene>
<dbReference type="InterPro" id="IPR038765">
    <property type="entry name" value="Papain-like_cys_pep_sf"/>
</dbReference>
<evidence type="ECO:0000313" key="4">
    <source>
        <dbReference type="Proteomes" id="UP000028999"/>
    </source>
</evidence>
<dbReference type="GO" id="GO:0005615">
    <property type="term" value="C:extracellular space"/>
    <property type="evidence" value="ECO:0000318"/>
    <property type="project" value="GO_Central"/>
</dbReference>
<proteinExistence type="predicted"/>
<dbReference type="EMBL" id="LK032378">
    <property type="protein sequence ID" value="CDY36585.1"/>
    <property type="molecule type" value="Genomic_DNA"/>
</dbReference>
<dbReference type="Pfam" id="PF00112">
    <property type="entry name" value="Peptidase_C1"/>
    <property type="match status" value="1"/>
</dbReference>
<dbReference type="AlphaFoldDB" id="A0A078HE08"/>
<reference evidence="3 4" key="1">
    <citation type="journal article" date="2014" name="Science">
        <title>Plant genetics. Early allopolyploid evolution in the post-Neolithic Brassica napus oilseed genome.</title>
        <authorList>
            <person name="Chalhoub B."/>
            <person name="Denoeud F."/>
            <person name="Liu S."/>
            <person name="Parkin I.A."/>
            <person name="Tang H."/>
            <person name="Wang X."/>
            <person name="Chiquet J."/>
            <person name="Belcram H."/>
            <person name="Tong C."/>
            <person name="Samans B."/>
            <person name="Correa M."/>
            <person name="Da Silva C."/>
            <person name="Just J."/>
            <person name="Falentin C."/>
            <person name="Koh C.S."/>
            <person name="Le Clainche I."/>
            <person name="Bernard M."/>
            <person name="Bento P."/>
            <person name="Noel B."/>
            <person name="Labadie K."/>
            <person name="Alberti A."/>
            <person name="Charles M."/>
            <person name="Arnaud D."/>
            <person name="Guo H."/>
            <person name="Daviaud C."/>
            <person name="Alamery S."/>
            <person name="Jabbari K."/>
            <person name="Zhao M."/>
            <person name="Edger P.P."/>
            <person name="Chelaifa H."/>
            <person name="Tack D."/>
            <person name="Lassalle G."/>
            <person name="Mestiri I."/>
            <person name="Schnel N."/>
            <person name="Le Paslier M.C."/>
            <person name="Fan G."/>
            <person name="Renault V."/>
            <person name="Bayer P.E."/>
            <person name="Golicz A.A."/>
            <person name="Manoli S."/>
            <person name="Lee T.H."/>
            <person name="Thi V.H."/>
            <person name="Chalabi S."/>
            <person name="Hu Q."/>
            <person name="Fan C."/>
            <person name="Tollenaere R."/>
            <person name="Lu Y."/>
            <person name="Battail C."/>
            <person name="Shen J."/>
            <person name="Sidebottom C.H."/>
            <person name="Wang X."/>
            <person name="Canaguier A."/>
            <person name="Chauveau A."/>
            <person name="Berard A."/>
            <person name="Deniot G."/>
            <person name="Guan M."/>
            <person name="Liu Z."/>
            <person name="Sun F."/>
            <person name="Lim Y.P."/>
            <person name="Lyons E."/>
            <person name="Town C.D."/>
            <person name="Bancroft I."/>
            <person name="Wang X."/>
            <person name="Meng J."/>
            <person name="Ma J."/>
            <person name="Pires J.C."/>
            <person name="King G.J."/>
            <person name="Brunel D."/>
            <person name="Delourme R."/>
            <person name="Renard M."/>
            <person name="Aury J.M."/>
            <person name="Adams K.L."/>
            <person name="Batley J."/>
            <person name="Snowdon R.J."/>
            <person name="Tost J."/>
            <person name="Edwards D."/>
            <person name="Zhou Y."/>
            <person name="Hua W."/>
            <person name="Sharpe A.G."/>
            <person name="Paterson A.H."/>
            <person name="Guan C."/>
            <person name="Wincker P."/>
        </authorList>
    </citation>
    <scope>NUCLEOTIDE SEQUENCE [LARGE SCALE GENOMIC DNA]</scope>
    <source>
        <strain evidence="4">cv. Darmor-bzh</strain>
    </source>
</reference>
<accession>A0A078HE08</accession>
<sequence>MVPEASCPWTGNVDKELVCTHKHVDEEFVYKVNDLVYIDNIVEKDLILLLQNQSILAVMQYCPELEDHRESIYDCLRRSTSNKKSAKKMRRSGLHVVEVLGYNTYTAGDTEGKHYWLVQMARGTEWGVNGVGKVMIQISRKEDKSLFVSALYPKVGLSEA</sequence>
<dbReference type="OMA" id="CPELEDH"/>
<reference evidence="3" key="2">
    <citation type="submission" date="2014-06" db="EMBL/GenBank/DDBJ databases">
        <authorList>
            <person name="Genoscope - CEA"/>
        </authorList>
    </citation>
    <scope>NUCLEOTIDE SEQUENCE</scope>
</reference>
<dbReference type="InterPro" id="IPR000668">
    <property type="entry name" value="Peptidase_C1A_C"/>
</dbReference>
<dbReference type="Proteomes" id="UP001295469">
    <property type="component" value="Chromosome A06"/>
</dbReference>
<keyword evidence="4" id="KW-1185">Reference proteome</keyword>
<dbReference type="SUPFAM" id="SSF54001">
    <property type="entry name" value="Cysteine proteinases"/>
    <property type="match status" value="1"/>
</dbReference>
<dbReference type="Gramene" id="CDY36585">
    <property type="protein sequence ID" value="CDY36585"/>
    <property type="gene ID" value="GSBRNA2T00062277001"/>
</dbReference>
<dbReference type="SMR" id="A0A078HE08"/>
<feature type="domain" description="Peptidase C1A papain C-terminal" evidence="1">
    <location>
        <begin position="6"/>
        <end position="135"/>
    </location>
</feature>
<reference evidence="2" key="3">
    <citation type="submission" date="2021-01" db="EMBL/GenBank/DDBJ databases">
        <authorList>
            <consortium name="Genoscope - CEA"/>
            <person name="William W."/>
        </authorList>
    </citation>
    <scope>NUCLEOTIDE SEQUENCE</scope>
</reference>
<dbReference type="PaxDb" id="3708-A0A078HE08"/>
<dbReference type="Proteomes" id="UP000028999">
    <property type="component" value="Unassembled WGS sequence"/>
</dbReference>
<name>A0A078HE08_BRANA</name>
<evidence type="ECO:0000259" key="1">
    <source>
        <dbReference type="Pfam" id="PF00112"/>
    </source>
</evidence>
<protein>
    <submittedName>
        <fullName evidence="2">(rape) hypothetical protein</fullName>
    </submittedName>
    <submittedName>
        <fullName evidence="3">BnaA06g10380D protein</fullName>
    </submittedName>
</protein>
<dbReference type="EMBL" id="HG994360">
    <property type="protein sequence ID" value="CAF2083368.1"/>
    <property type="molecule type" value="Genomic_DNA"/>
</dbReference>
<evidence type="ECO:0000313" key="3">
    <source>
        <dbReference type="EMBL" id="CDY36585.1"/>
    </source>
</evidence>
<dbReference type="GO" id="GO:0004197">
    <property type="term" value="F:cysteine-type endopeptidase activity"/>
    <property type="evidence" value="ECO:0000318"/>
    <property type="project" value="GO_Central"/>
</dbReference>
<organism evidence="3 4">
    <name type="scientific">Brassica napus</name>
    <name type="common">Rape</name>
    <dbReference type="NCBI Taxonomy" id="3708"/>
    <lineage>
        <taxon>Eukaryota</taxon>
        <taxon>Viridiplantae</taxon>
        <taxon>Streptophyta</taxon>
        <taxon>Embryophyta</taxon>
        <taxon>Tracheophyta</taxon>
        <taxon>Spermatophyta</taxon>
        <taxon>Magnoliopsida</taxon>
        <taxon>eudicotyledons</taxon>
        <taxon>Gunneridae</taxon>
        <taxon>Pentapetalae</taxon>
        <taxon>rosids</taxon>
        <taxon>malvids</taxon>
        <taxon>Brassicales</taxon>
        <taxon>Brassicaceae</taxon>
        <taxon>Brassiceae</taxon>
        <taxon>Brassica</taxon>
    </lineage>
</organism>